<accession>A0AAE3D7G5</accession>
<sequence length="436" mass="49388">MAKKIRNFAAILAVSAVVGTILLVLVFLLPVGPMRKNVEKSVGDMLKTGDEIPEDAFSQYLWKNRETYTDAIMVQNAIERLSDKNAYEHAMWMYHYDLEEDVWTPEDSLKSFCESHENVNNMYLHIYARYWHGYLLYLKPLLLLFSWQHVVWLELAVQIALMIWVLVTAIQKQNAGVAVVTLGSFLFMKPVLVLVSLTMSVCWILTLLAVEYMLLHHDRLHEKGQYPEFFLIVGILTSYFDFLTYPVVTLGIPLCCYFLLESDRLWNNIKRLTGFSVSWAIGYAGMWAAKWVIADLTLHTGTIKDAIWSIIGRTEAIGGRPRMNGGFYVIGLNLQEYPAYIGIAAGVLAAIAIGMLVMIIVTGKWKEIFAQLVPVVLTAAIPFVWIIAVQHHSALHARFTFRILSVAAAAAITFIVLNVKQAKKQQKSQKILKKAQ</sequence>
<feature type="transmembrane region" description="Helical" evidence="1">
    <location>
        <begin position="230"/>
        <end position="260"/>
    </location>
</feature>
<proteinExistence type="predicted"/>
<dbReference type="AlphaFoldDB" id="A0AAE3D7G5"/>
<keyword evidence="3" id="KW-1185">Reference proteome</keyword>
<evidence type="ECO:0000313" key="3">
    <source>
        <dbReference type="Proteomes" id="UP001197795"/>
    </source>
</evidence>
<feature type="transmembrane region" description="Helical" evidence="1">
    <location>
        <begin position="337"/>
        <end position="361"/>
    </location>
</feature>
<feature type="transmembrane region" description="Helical" evidence="1">
    <location>
        <begin position="399"/>
        <end position="419"/>
    </location>
</feature>
<keyword evidence="1" id="KW-1133">Transmembrane helix</keyword>
<name>A0AAE3D7G5_9FIRM</name>
<feature type="transmembrane region" description="Helical" evidence="1">
    <location>
        <begin position="150"/>
        <end position="170"/>
    </location>
</feature>
<reference evidence="2 3" key="1">
    <citation type="submission" date="2021-10" db="EMBL/GenBank/DDBJ databases">
        <title>Anaerobic single-cell dispensing facilitates the cultivation of human gut bacteria.</title>
        <authorList>
            <person name="Afrizal A."/>
        </authorList>
    </citation>
    <scope>NUCLEOTIDE SEQUENCE [LARGE SCALE GENOMIC DNA]</scope>
    <source>
        <strain evidence="2 3">CLA-AA-H273</strain>
    </source>
</reference>
<feature type="transmembrane region" description="Helical" evidence="1">
    <location>
        <begin position="191"/>
        <end position="210"/>
    </location>
</feature>
<dbReference type="EMBL" id="JAJEPV010000006">
    <property type="protein sequence ID" value="MCC2118695.1"/>
    <property type="molecule type" value="Genomic_DNA"/>
</dbReference>
<keyword evidence="1" id="KW-0472">Membrane</keyword>
<organism evidence="2 3">
    <name type="scientific">Waltera acetigignens</name>
    <dbReference type="NCBI Taxonomy" id="2981769"/>
    <lineage>
        <taxon>Bacteria</taxon>
        <taxon>Bacillati</taxon>
        <taxon>Bacillota</taxon>
        <taxon>Clostridia</taxon>
        <taxon>Lachnospirales</taxon>
        <taxon>Lachnospiraceae</taxon>
        <taxon>Waltera</taxon>
    </lineage>
</organism>
<evidence type="ECO:0000256" key="1">
    <source>
        <dbReference type="SAM" id="Phobius"/>
    </source>
</evidence>
<dbReference type="Proteomes" id="UP001197795">
    <property type="component" value="Unassembled WGS sequence"/>
</dbReference>
<feature type="transmembrane region" description="Helical" evidence="1">
    <location>
        <begin position="368"/>
        <end position="387"/>
    </location>
</feature>
<feature type="transmembrane region" description="Helical" evidence="1">
    <location>
        <begin position="272"/>
        <end position="293"/>
    </location>
</feature>
<dbReference type="RefSeq" id="WP_227732552.1">
    <property type="nucleotide sequence ID" value="NZ_JAJEPV010000006.1"/>
</dbReference>
<keyword evidence="1" id="KW-0812">Transmembrane</keyword>
<comment type="caution">
    <text evidence="2">The sequence shown here is derived from an EMBL/GenBank/DDBJ whole genome shotgun (WGS) entry which is preliminary data.</text>
</comment>
<protein>
    <submittedName>
        <fullName evidence="2">Uncharacterized protein</fullName>
    </submittedName>
</protein>
<evidence type="ECO:0000313" key="2">
    <source>
        <dbReference type="EMBL" id="MCC2118695.1"/>
    </source>
</evidence>
<gene>
    <name evidence="2" type="ORF">LKD75_03660</name>
</gene>
<feature type="transmembrane region" description="Helical" evidence="1">
    <location>
        <begin position="7"/>
        <end position="29"/>
    </location>
</feature>